<dbReference type="HOGENOM" id="CLU_3133921_0_0_9"/>
<comment type="caution">
    <text evidence="1">The sequence shown here is derived from an EMBL/GenBank/DDBJ whole genome shotgun (WGS) entry which is preliminary data.</text>
</comment>
<accession>C0DB78</accession>
<name>C0DB78_9FIRM</name>
<dbReference type="Proteomes" id="UP000004756">
    <property type="component" value="Unassembled WGS sequence"/>
</dbReference>
<dbReference type="EMBL" id="ACCJ01000546">
    <property type="protein sequence ID" value="EEG51420.1"/>
    <property type="molecule type" value="Genomic_DNA"/>
</dbReference>
<reference evidence="1 2" key="1">
    <citation type="submission" date="2009-01" db="EMBL/GenBank/DDBJ databases">
        <authorList>
            <person name="Fulton L."/>
            <person name="Clifton S."/>
            <person name="Fulton B."/>
            <person name="Xu J."/>
            <person name="Minx P."/>
            <person name="Pepin K.H."/>
            <person name="Johnson M."/>
            <person name="Bhonagiri V."/>
            <person name="Nash W.E."/>
            <person name="Mardis E.R."/>
            <person name="Wilson R.K."/>
        </authorList>
    </citation>
    <scope>NUCLEOTIDE SEQUENCE [LARGE SCALE GENOMIC DNA]</scope>
    <source>
        <strain evidence="1 2">DSM 15981</strain>
    </source>
</reference>
<evidence type="ECO:0000313" key="1">
    <source>
        <dbReference type="EMBL" id="EEG51420.1"/>
    </source>
</evidence>
<organism evidence="1 2">
    <name type="scientific">[Clostridium] asparagiforme DSM 15981</name>
    <dbReference type="NCBI Taxonomy" id="518636"/>
    <lineage>
        <taxon>Bacteria</taxon>
        <taxon>Bacillati</taxon>
        <taxon>Bacillota</taxon>
        <taxon>Clostridia</taxon>
        <taxon>Lachnospirales</taxon>
        <taxon>Lachnospiraceae</taxon>
        <taxon>Enterocloster</taxon>
    </lineage>
</organism>
<reference evidence="1 2" key="2">
    <citation type="submission" date="2009-02" db="EMBL/GenBank/DDBJ databases">
        <title>Draft genome sequence of Clostridium asparagiforme (DSM 15981).</title>
        <authorList>
            <person name="Sudarsanam P."/>
            <person name="Ley R."/>
            <person name="Guruge J."/>
            <person name="Turnbaugh P.J."/>
            <person name="Mahowald M."/>
            <person name="Liep D."/>
            <person name="Gordon J."/>
        </authorList>
    </citation>
    <scope>NUCLEOTIDE SEQUENCE [LARGE SCALE GENOMIC DNA]</scope>
    <source>
        <strain evidence="1 2">DSM 15981</strain>
    </source>
</reference>
<keyword evidence="2" id="KW-1185">Reference proteome</keyword>
<gene>
    <name evidence="1" type="ORF">CLOSTASPAR_06533</name>
</gene>
<dbReference type="AlphaFoldDB" id="C0DB78"/>
<sequence>MCILPKIFIIFVHGHSRSKCYNTCNALRHHTIIQYGNRCTYDETGGERK</sequence>
<evidence type="ECO:0000313" key="2">
    <source>
        <dbReference type="Proteomes" id="UP000004756"/>
    </source>
</evidence>
<proteinExistence type="predicted"/>
<protein>
    <submittedName>
        <fullName evidence="1">Uncharacterized protein</fullName>
    </submittedName>
</protein>